<dbReference type="NCBIfam" id="TIGR00768">
    <property type="entry name" value="rimK_fam"/>
    <property type="match status" value="1"/>
</dbReference>
<dbReference type="AlphaFoldDB" id="A0A2T0RLG5"/>
<dbReference type="SUPFAM" id="SSF56059">
    <property type="entry name" value="Glutathione synthetase ATP-binding domain-like"/>
    <property type="match status" value="1"/>
</dbReference>
<dbReference type="Pfam" id="PF08443">
    <property type="entry name" value="RimK"/>
    <property type="match status" value="1"/>
</dbReference>
<evidence type="ECO:0000313" key="7">
    <source>
        <dbReference type="Proteomes" id="UP000239209"/>
    </source>
</evidence>
<dbReference type="SUPFAM" id="SSF52440">
    <property type="entry name" value="PreATP-grasp domain"/>
    <property type="match status" value="1"/>
</dbReference>
<evidence type="ECO:0000256" key="3">
    <source>
        <dbReference type="ARBA" id="ARBA00022840"/>
    </source>
</evidence>
<dbReference type="Gene3D" id="3.40.50.20">
    <property type="match status" value="1"/>
</dbReference>
<evidence type="ECO:0000256" key="1">
    <source>
        <dbReference type="ARBA" id="ARBA00022723"/>
    </source>
</evidence>
<dbReference type="GO" id="GO:0046872">
    <property type="term" value="F:metal ion binding"/>
    <property type="evidence" value="ECO:0007669"/>
    <property type="project" value="UniProtKB-KW"/>
</dbReference>
<keyword evidence="3 4" id="KW-0067">ATP-binding</keyword>
<organism evidence="6 7">
    <name type="scientific">Pseudosporangium ferrugineum</name>
    <dbReference type="NCBI Taxonomy" id="439699"/>
    <lineage>
        <taxon>Bacteria</taxon>
        <taxon>Bacillati</taxon>
        <taxon>Actinomycetota</taxon>
        <taxon>Actinomycetes</taxon>
        <taxon>Micromonosporales</taxon>
        <taxon>Micromonosporaceae</taxon>
        <taxon>Pseudosporangium</taxon>
    </lineage>
</organism>
<accession>A0A2T0RLG5</accession>
<dbReference type="GO" id="GO:0016879">
    <property type="term" value="F:ligase activity, forming carbon-nitrogen bonds"/>
    <property type="evidence" value="ECO:0007669"/>
    <property type="project" value="TreeGrafter"/>
</dbReference>
<dbReference type="InterPro" id="IPR016185">
    <property type="entry name" value="PreATP-grasp_dom_sf"/>
</dbReference>
<evidence type="ECO:0000259" key="5">
    <source>
        <dbReference type="PROSITE" id="PS50975"/>
    </source>
</evidence>
<keyword evidence="7" id="KW-1185">Reference proteome</keyword>
<dbReference type="PANTHER" id="PTHR21621">
    <property type="entry name" value="RIBOSOMAL PROTEIN S6 MODIFICATION PROTEIN"/>
    <property type="match status" value="1"/>
</dbReference>
<dbReference type="EMBL" id="PVZG01000018">
    <property type="protein sequence ID" value="PRY22039.1"/>
    <property type="molecule type" value="Genomic_DNA"/>
</dbReference>
<dbReference type="GO" id="GO:0005737">
    <property type="term" value="C:cytoplasm"/>
    <property type="evidence" value="ECO:0007669"/>
    <property type="project" value="TreeGrafter"/>
</dbReference>
<evidence type="ECO:0000256" key="2">
    <source>
        <dbReference type="ARBA" id="ARBA00022741"/>
    </source>
</evidence>
<evidence type="ECO:0000256" key="4">
    <source>
        <dbReference type="PROSITE-ProRule" id="PRU00409"/>
    </source>
</evidence>
<sequence length="286" mass="30409">MTADLAVLTSRLGADDKRILIALERRGLPVHQVDPRRLAFAATGAAPWSLVLNREISASRARHAAHTLEAAGATVLNCAAATDVCADKWLTTLALRRDGVPTPRTTLALTPDAALDELDRFGYPAVIKPLTGSWGRQVGLLREPDAARAVLEHRAALPNPEAHLIYLQEYVEKPGRDIRVVVIGGRPVAAAYRVSRDWRCNVALGAETRPCPIGPELAKAATAAARAVDADLAGVDLVEREDGELLVLEVNHNVELAGAQRAAGDSVDLAGTIAALVADRYESGAR</sequence>
<dbReference type="InterPro" id="IPR011761">
    <property type="entry name" value="ATP-grasp"/>
</dbReference>
<keyword evidence="6" id="KW-0436">Ligase</keyword>
<reference evidence="6 7" key="1">
    <citation type="submission" date="2018-03" db="EMBL/GenBank/DDBJ databases">
        <title>Genomic Encyclopedia of Archaeal and Bacterial Type Strains, Phase II (KMG-II): from individual species to whole genera.</title>
        <authorList>
            <person name="Goeker M."/>
        </authorList>
    </citation>
    <scope>NUCLEOTIDE SEQUENCE [LARGE SCALE GENOMIC DNA]</scope>
    <source>
        <strain evidence="6 7">DSM 45348</strain>
    </source>
</reference>
<gene>
    <name evidence="6" type="ORF">CLV70_118104</name>
</gene>
<dbReference type="Proteomes" id="UP000239209">
    <property type="component" value="Unassembled WGS sequence"/>
</dbReference>
<proteinExistence type="predicted"/>
<dbReference type="Gene3D" id="3.30.1490.20">
    <property type="entry name" value="ATP-grasp fold, A domain"/>
    <property type="match status" value="1"/>
</dbReference>
<dbReference type="InterPro" id="IPR004666">
    <property type="entry name" value="Rp_bS6_RimK/Lys_biosynth_LsyX"/>
</dbReference>
<dbReference type="RefSeq" id="WP_211303945.1">
    <property type="nucleotide sequence ID" value="NZ_PVZG01000018.1"/>
</dbReference>
<dbReference type="InterPro" id="IPR054562">
    <property type="entry name" value="LysX/ArgX_preATP_grasp"/>
</dbReference>
<dbReference type="PANTHER" id="PTHR21621:SF0">
    <property type="entry name" value="BETA-CITRYLGLUTAMATE SYNTHASE B-RELATED"/>
    <property type="match status" value="1"/>
</dbReference>
<dbReference type="InterPro" id="IPR013815">
    <property type="entry name" value="ATP_grasp_subdomain_1"/>
</dbReference>
<dbReference type="InterPro" id="IPR013651">
    <property type="entry name" value="ATP-grasp_RimK-type"/>
</dbReference>
<dbReference type="Pfam" id="PF22626">
    <property type="entry name" value="LysX_preATP_grasp"/>
    <property type="match status" value="1"/>
</dbReference>
<name>A0A2T0RLG5_9ACTN</name>
<keyword evidence="1" id="KW-0479">Metal-binding</keyword>
<comment type="caution">
    <text evidence="6">The sequence shown here is derived from an EMBL/GenBank/DDBJ whole genome shotgun (WGS) entry which is preliminary data.</text>
</comment>
<dbReference type="Gene3D" id="3.30.470.20">
    <property type="entry name" value="ATP-grasp fold, B domain"/>
    <property type="match status" value="1"/>
</dbReference>
<feature type="domain" description="ATP-grasp" evidence="5">
    <location>
        <begin position="92"/>
        <end position="278"/>
    </location>
</feature>
<dbReference type="GO" id="GO:0005524">
    <property type="term" value="F:ATP binding"/>
    <property type="evidence" value="ECO:0007669"/>
    <property type="project" value="UniProtKB-UniRule"/>
</dbReference>
<protein>
    <submittedName>
        <fullName evidence="6">[lysine-biosynthesis-protein LysW]--L-2-aminoadipate ligase</fullName>
    </submittedName>
</protein>
<keyword evidence="2 4" id="KW-0547">Nucleotide-binding</keyword>
<dbReference type="PROSITE" id="PS50975">
    <property type="entry name" value="ATP_GRASP"/>
    <property type="match status" value="1"/>
</dbReference>
<evidence type="ECO:0000313" key="6">
    <source>
        <dbReference type="EMBL" id="PRY22039.1"/>
    </source>
</evidence>